<gene>
    <name evidence="2" type="ORF">M5X16_04510</name>
</gene>
<feature type="transmembrane region" description="Helical" evidence="1">
    <location>
        <begin position="12"/>
        <end position="29"/>
    </location>
</feature>
<feature type="transmembrane region" description="Helical" evidence="1">
    <location>
        <begin position="72"/>
        <end position="92"/>
    </location>
</feature>
<organism evidence="2 3">
    <name type="scientific">Paenibacillus chitinolyticus</name>
    <dbReference type="NCBI Taxonomy" id="79263"/>
    <lineage>
        <taxon>Bacteria</taxon>
        <taxon>Bacillati</taxon>
        <taxon>Bacillota</taxon>
        <taxon>Bacilli</taxon>
        <taxon>Bacillales</taxon>
        <taxon>Paenibacillaceae</taxon>
        <taxon>Paenibacillus</taxon>
    </lineage>
</organism>
<evidence type="ECO:0000313" key="3">
    <source>
        <dbReference type="Proteomes" id="UP001527202"/>
    </source>
</evidence>
<dbReference type="GeneID" id="95375060"/>
<reference evidence="2 3" key="1">
    <citation type="submission" date="2022-05" db="EMBL/GenBank/DDBJ databases">
        <title>Genome Sequencing of Bee-Associated Microbes.</title>
        <authorList>
            <person name="Dunlap C."/>
        </authorList>
    </citation>
    <scope>NUCLEOTIDE SEQUENCE [LARGE SCALE GENOMIC DNA]</scope>
    <source>
        <strain evidence="2 3">NRRL B-23120</strain>
    </source>
</reference>
<comment type="caution">
    <text evidence="2">The sequence shown here is derived from an EMBL/GenBank/DDBJ whole genome shotgun (WGS) entry which is preliminary data.</text>
</comment>
<evidence type="ECO:0000256" key="1">
    <source>
        <dbReference type="SAM" id="Phobius"/>
    </source>
</evidence>
<keyword evidence="3" id="KW-1185">Reference proteome</keyword>
<keyword evidence="1" id="KW-0812">Transmembrane</keyword>
<dbReference type="Proteomes" id="UP001527202">
    <property type="component" value="Unassembled WGS sequence"/>
</dbReference>
<keyword evidence="1" id="KW-0472">Membrane</keyword>
<keyword evidence="1" id="KW-1133">Transmembrane helix</keyword>
<name>A0ABT4F950_9BACL</name>
<feature type="transmembrane region" description="Helical" evidence="1">
    <location>
        <begin position="36"/>
        <end position="60"/>
    </location>
</feature>
<evidence type="ECO:0000313" key="2">
    <source>
        <dbReference type="EMBL" id="MCY9595037.1"/>
    </source>
</evidence>
<accession>A0ABT4F950</accession>
<sequence>MVLLSNNTLYWVFTVLIFGITLIMGIVMMRRTRKLWLSFGISTLFNTVMTVLVCLWWARITDDAYSVLFHNAFFLLGYFNVVIIDFFALVSIQRKTLGEGVKKRKKTYEEEYGDT</sequence>
<dbReference type="RefSeq" id="WP_241688887.1">
    <property type="nucleotide sequence ID" value="NZ_CP026520.1"/>
</dbReference>
<proteinExistence type="predicted"/>
<protein>
    <submittedName>
        <fullName evidence="2">Uncharacterized protein</fullName>
    </submittedName>
</protein>
<dbReference type="EMBL" id="JAMDMJ010000004">
    <property type="protein sequence ID" value="MCY9595037.1"/>
    <property type="molecule type" value="Genomic_DNA"/>
</dbReference>